<feature type="transmembrane region" description="Helical" evidence="2">
    <location>
        <begin position="38"/>
        <end position="70"/>
    </location>
</feature>
<feature type="domain" description="Low molecular weight protein antigen 6 PH" evidence="3">
    <location>
        <begin position="71"/>
        <end position="140"/>
    </location>
</feature>
<dbReference type="Pfam" id="PF10756">
    <property type="entry name" value="bPH_6"/>
    <property type="match status" value="1"/>
</dbReference>
<sequence length="161" mass="17178">MDPIGGPADRPVTLNRHHQYVTVSKVVFRTPPTAHLGALLLAVAATPFAFAAPGLFGIYAIPIAMILWVVRHRTTADTDGLTARDMFTSKTMKWDDLASLKIDRGRVAAVGTDGTVTRLPGVRLRHVSLLSRVSGGRIPDPAADPEASDEETPATPDTSAE</sequence>
<gene>
    <name evidence="4" type="ORF">SAMN05661093_06646</name>
</gene>
<dbReference type="AlphaFoldDB" id="A0A1W2FGF3"/>
<dbReference type="InterPro" id="IPR019692">
    <property type="entry name" value="CFP-6_PH"/>
</dbReference>
<evidence type="ECO:0000313" key="4">
    <source>
        <dbReference type="EMBL" id="SMD20950.1"/>
    </source>
</evidence>
<protein>
    <submittedName>
        <fullName evidence="4">PH domain-containing protein</fullName>
    </submittedName>
</protein>
<evidence type="ECO:0000259" key="3">
    <source>
        <dbReference type="Pfam" id="PF10756"/>
    </source>
</evidence>
<proteinExistence type="predicted"/>
<evidence type="ECO:0000256" key="1">
    <source>
        <dbReference type="SAM" id="MobiDB-lite"/>
    </source>
</evidence>
<evidence type="ECO:0000313" key="5">
    <source>
        <dbReference type="Proteomes" id="UP000192674"/>
    </source>
</evidence>
<accession>A0A1W2FGF3</accession>
<evidence type="ECO:0000256" key="2">
    <source>
        <dbReference type="SAM" id="Phobius"/>
    </source>
</evidence>
<dbReference type="Proteomes" id="UP000192674">
    <property type="component" value="Unassembled WGS sequence"/>
</dbReference>
<keyword evidence="2" id="KW-0472">Membrane</keyword>
<feature type="region of interest" description="Disordered" evidence="1">
    <location>
        <begin position="135"/>
        <end position="161"/>
    </location>
</feature>
<organism evidence="4 5">
    <name type="scientific">Kibdelosporangium aridum</name>
    <dbReference type="NCBI Taxonomy" id="2030"/>
    <lineage>
        <taxon>Bacteria</taxon>
        <taxon>Bacillati</taxon>
        <taxon>Actinomycetota</taxon>
        <taxon>Actinomycetes</taxon>
        <taxon>Pseudonocardiales</taxon>
        <taxon>Pseudonocardiaceae</taxon>
        <taxon>Kibdelosporangium</taxon>
    </lineage>
</organism>
<reference evidence="4 5" key="1">
    <citation type="submission" date="2017-04" db="EMBL/GenBank/DDBJ databases">
        <authorList>
            <person name="Afonso C.L."/>
            <person name="Miller P.J."/>
            <person name="Scott M.A."/>
            <person name="Spackman E."/>
            <person name="Goraichik I."/>
            <person name="Dimitrov K.M."/>
            <person name="Suarez D.L."/>
            <person name="Swayne D.E."/>
        </authorList>
    </citation>
    <scope>NUCLEOTIDE SEQUENCE [LARGE SCALE GENOMIC DNA]</scope>
    <source>
        <strain evidence="4 5">DSM 43828</strain>
    </source>
</reference>
<keyword evidence="2" id="KW-1133">Transmembrane helix</keyword>
<name>A0A1W2FGF3_KIBAR</name>
<keyword evidence="2" id="KW-0812">Transmembrane</keyword>
<keyword evidence="5" id="KW-1185">Reference proteome</keyword>
<dbReference type="EMBL" id="FWXV01000006">
    <property type="protein sequence ID" value="SMD20950.1"/>
    <property type="molecule type" value="Genomic_DNA"/>
</dbReference>